<evidence type="ECO:0000256" key="1">
    <source>
        <dbReference type="SAM" id="Phobius"/>
    </source>
</evidence>
<keyword evidence="1" id="KW-0812">Transmembrane</keyword>
<name>A0AAV0BP03_PHAPC</name>
<proteinExistence type="predicted"/>
<feature type="non-terminal residue" evidence="2">
    <location>
        <position position="56"/>
    </location>
</feature>
<feature type="transmembrane region" description="Helical" evidence="1">
    <location>
        <begin position="37"/>
        <end position="55"/>
    </location>
</feature>
<gene>
    <name evidence="2" type="ORF">PPACK8108_LOCUS23760</name>
</gene>
<evidence type="ECO:0000313" key="3">
    <source>
        <dbReference type="Proteomes" id="UP001153365"/>
    </source>
</evidence>
<reference evidence="2" key="1">
    <citation type="submission" date="2022-06" db="EMBL/GenBank/DDBJ databases">
        <authorList>
            <consortium name="SYNGENTA / RWTH Aachen University"/>
        </authorList>
    </citation>
    <scope>NUCLEOTIDE SEQUENCE</scope>
</reference>
<accession>A0AAV0BP03</accession>
<keyword evidence="1" id="KW-1133">Transmembrane helix</keyword>
<dbReference type="AlphaFoldDB" id="A0AAV0BP03"/>
<keyword evidence="3" id="KW-1185">Reference proteome</keyword>
<organism evidence="2 3">
    <name type="scientific">Phakopsora pachyrhizi</name>
    <name type="common">Asian soybean rust disease fungus</name>
    <dbReference type="NCBI Taxonomy" id="170000"/>
    <lineage>
        <taxon>Eukaryota</taxon>
        <taxon>Fungi</taxon>
        <taxon>Dikarya</taxon>
        <taxon>Basidiomycota</taxon>
        <taxon>Pucciniomycotina</taxon>
        <taxon>Pucciniomycetes</taxon>
        <taxon>Pucciniales</taxon>
        <taxon>Phakopsoraceae</taxon>
        <taxon>Phakopsora</taxon>
    </lineage>
</organism>
<feature type="non-terminal residue" evidence="2">
    <location>
        <position position="1"/>
    </location>
</feature>
<keyword evidence="1" id="KW-0472">Membrane</keyword>
<feature type="transmembrane region" description="Helical" evidence="1">
    <location>
        <begin position="6"/>
        <end position="30"/>
    </location>
</feature>
<dbReference type="Proteomes" id="UP001153365">
    <property type="component" value="Unassembled WGS sequence"/>
</dbReference>
<evidence type="ECO:0000313" key="2">
    <source>
        <dbReference type="EMBL" id="CAH7688753.1"/>
    </source>
</evidence>
<sequence>MILLPYVLLFCSDPIGIVLDCFVLLFLLYCPIIVFDIVLDIVFLLSLIYLIFLLLL</sequence>
<protein>
    <submittedName>
        <fullName evidence="2">Uncharacterized protein</fullName>
    </submittedName>
</protein>
<comment type="caution">
    <text evidence="2">The sequence shown here is derived from an EMBL/GenBank/DDBJ whole genome shotgun (WGS) entry which is preliminary data.</text>
</comment>
<dbReference type="EMBL" id="CALTRL010006009">
    <property type="protein sequence ID" value="CAH7688753.1"/>
    <property type="molecule type" value="Genomic_DNA"/>
</dbReference>